<dbReference type="InterPro" id="IPR023214">
    <property type="entry name" value="HAD_sf"/>
</dbReference>
<dbReference type="RefSeq" id="WP_049643296.1">
    <property type="nucleotide sequence ID" value="NZ_LFTY01000002.1"/>
</dbReference>
<dbReference type="SFLD" id="SFLDG01129">
    <property type="entry name" value="C1.5:_HAD__Beta-PGM__Phosphata"/>
    <property type="match status" value="1"/>
</dbReference>
<dbReference type="InterPro" id="IPR036412">
    <property type="entry name" value="HAD-like_sf"/>
</dbReference>
<dbReference type="NCBIfam" id="TIGR01509">
    <property type="entry name" value="HAD-SF-IA-v3"/>
    <property type="match status" value="1"/>
</dbReference>
<dbReference type="PATRIC" id="fig|1675527.3.peg.2675"/>
<name>A0A0J9E477_9RHOB</name>
<reference evidence="1 2" key="1">
    <citation type="submission" date="2015-06" db="EMBL/GenBank/DDBJ databases">
        <title>Draft genome sequence of an Alphaproteobacteria species associated to the Mediterranean sponge Oscarella lobularis.</title>
        <authorList>
            <person name="Jourda C."/>
            <person name="Santini S."/>
            <person name="Claverie J.-M."/>
        </authorList>
    </citation>
    <scope>NUCLEOTIDE SEQUENCE [LARGE SCALE GENOMIC DNA]</scope>
    <source>
        <strain evidence="1">IGS</strain>
    </source>
</reference>
<organism evidence="1 2">
    <name type="scientific">Candidatus Rhodobacter oscarellae</name>
    <dbReference type="NCBI Taxonomy" id="1675527"/>
    <lineage>
        <taxon>Bacteria</taxon>
        <taxon>Pseudomonadati</taxon>
        <taxon>Pseudomonadota</taxon>
        <taxon>Alphaproteobacteria</taxon>
        <taxon>Rhodobacterales</taxon>
        <taxon>Rhodobacter group</taxon>
        <taxon>Rhodobacter</taxon>
    </lineage>
</organism>
<evidence type="ECO:0000313" key="1">
    <source>
        <dbReference type="EMBL" id="KMW57585.1"/>
    </source>
</evidence>
<dbReference type="PANTHER" id="PTHR43611">
    <property type="entry name" value="ALPHA-D-GLUCOSE 1-PHOSPHATE PHOSPHATASE"/>
    <property type="match status" value="1"/>
</dbReference>
<evidence type="ECO:0000313" key="2">
    <source>
        <dbReference type="Proteomes" id="UP000037178"/>
    </source>
</evidence>
<dbReference type="Pfam" id="PF00702">
    <property type="entry name" value="Hydrolase"/>
    <property type="match status" value="1"/>
</dbReference>
<dbReference type="GO" id="GO:0016787">
    <property type="term" value="F:hydrolase activity"/>
    <property type="evidence" value="ECO:0007669"/>
    <property type="project" value="UniProtKB-KW"/>
</dbReference>
<accession>A0A0J9E477</accession>
<dbReference type="SUPFAM" id="SSF56784">
    <property type="entry name" value="HAD-like"/>
    <property type="match status" value="1"/>
</dbReference>
<dbReference type="STRING" id="1675527.AIOL_002550"/>
<dbReference type="AlphaFoldDB" id="A0A0J9E477"/>
<dbReference type="Proteomes" id="UP000037178">
    <property type="component" value="Unassembled WGS sequence"/>
</dbReference>
<protein>
    <submittedName>
        <fullName evidence="1">Putative hydrolase (HAD superfamily)</fullName>
    </submittedName>
</protein>
<keyword evidence="2" id="KW-1185">Reference proteome</keyword>
<dbReference type="Gene3D" id="3.40.50.1000">
    <property type="entry name" value="HAD superfamily/HAD-like"/>
    <property type="match status" value="1"/>
</dbReference>
<proteinExistence type="predicted"/>
<dbReference type="EMBL" id="LFTY01000002">
    <property type="protein sequence ID" value="KMW57585.1"/>
    <property type="molecule type" value="Genomic_DNA"/>
</dbReference>
<dbReference type="InterPro" id="IPR006439">
    <property type="entry name" value="HAD-SF_hydro_IA"/>
</dbReference>
<keyword evidence="1" id="KW-0378">Hydrolase</keyword>
<dbReference type="SFLD" id="SFLDS00003">
    <property type="entry name" value="Haloacid_Dehalogenase"/>
    <property type="match status" value="1"/>
</dbReference>
<gene>
    <name evidence="1" type="ORF">AIOL_002550</name>
</gene>
<dbReference type="PANTHER" id="PTHR43611:SF3">
    <property type="entry name" value="FLAVIN MONONUCLEOTIDE HYDROLASE 1, CHLOROPLATIC"/>
    <property type="match status" value="1"/>
</dbReference>
<sequence length="215" mass="23615">MTLTATSANAPVIAWDFDGVLNDNVKDGRFVWADDFETFTGQSLARFKAFVFEKDFQQVITGQEDLRDRVAIWANAVGYAPGADAMLEEWFSRDFHPNAQVLAELDHARDHGARQVMATNNEWRRTKRIGAHPAFGARMERIFASGEMGACKPNQDYFEAVTTGLGVVPGQMMLVDDLAANVAAARASGWAAFHFTEATRGALRRAVSAHCEAGT</sequence>
<dbReference type="OrthoDB" id="9807742at2"/>
<comment type="caution">
    <text evidence="1">The sequence shown here is derived from an EMBL/GenBank/DDBJ whole genome shotgun (WGS) entry which is preliminary data.</text>
</comment>